<sequence>MGTRVTRDTLEAYLACLAPEDRLKVQHMSVDELLDLIQRLLDKKHLKPLSDDGPEPMSDHNPEPLTDHHPEPLSDHHPEPMPNHNGGYLNLLPKAIVKATRRVLVLGVVLYLGKLVLPLLLGTDSLTGLLTPPVPTWVPIPAWEPGLHLNHSLQEAQEMARKALKPSLDPFEVHITSGQLDLAMYNMRQLIKDAWRMWGTYSDDVQGCHYRDQLIAVQAGLLAASWDMATLDLNLTRSLRGASHTLEFTTQEFLHQVAAPDTDFAIARTIWDAVRREPQPPPAAEMRKRALWDTVCTGRRRLMTIAEKALDGAGMVKDRLIEPQRIFDPTRTWLTIELENRQAAASASYTTAATARSDEQNDWEASYVNLWGLSPWKPVSWTATELGAQPQPPLDTDRFDAAVGALRSLEETKKHMLVAFGHLDWVQHDLIRLHRKLALPAGESGHELHPCEVDPADPVFQAVRSHTSPDVYLNTLRENWAALAHSLRNWREKDWKHYIKVASQDVDGSKLRDFWEHYESADGARGYVFGTNS</sequence>
<dbReference type="EMBL" id="BSXG01000245">
    <property type="protein sequence ID" value="GME34107.1"/>
    <property type="molecule type" value="Genomic_DNA"/>
</dbReference>
<dbReference type="Proteomes" id="UP001165186">
    <property type="component" value="Unassembled WGS sequence"/>
</dbReference>
<protein>
    <submittedName>
        <fullName evidence="1">Uncharacterized protein</fullName>
    </submittedName>
</protein>
<organism evidence="1 2">
    <name type="scientific">Neofusicoccum parvum</name>
    <dbReference type="NCBI Taxonomy" id="310453"/>
    <lineage>
        <taxon>Eukaryota</taxon>
        <taxon>Fungi</taxon>
        <taxon>Dikarya</taxon>
        <taxon>Ascomycota</taxon>
        <taxon>Pezizomycotina</taxon>
        <taxon>Dothideomycetes</taxon>
        <taxon>Dothideomycetes incertae sedis</taxon>
        <taxon>Botryosphaeriales</taxon>
        <taxon>Botryosphaeriaceae</taxon>
        <taxon>Neofusicoccum</taxon>
    </lineage>
</organism>
<gene>
    <name evidence="1" type="primary">g3732</name>
    <name evidence="1" type="ORF">NpPPO83_00003732</name>
</gene>
<reference evidence="1" key="1">
    <citation type="submission" date="2024-09" db="EMBL/GenBank/DDBJ databases">
        <title>Draft Genome Sequences of Neofusicoccum parvum.</title>
        <authorList>
            <person name="Ashida A."/>
            <person name="Camagna M."/>
            <person name="Tanaka A."/>
            <person name="Takemoto D."/>
        </authorList>
    </citation>
    <scope>NUCLEOTIDE SEQUENCE</scope>
    <source>
        <strain evidence="1">PPO83</strain>
    </source>
</reference>
<evidence type="ECO:0000313" key="2">
    <source>
        <dbReference type="Proteomes" id="UP001165186"/>
    </source>
</evidence>
<comment type="caution">
    <text evidence="1">The sequence shown here is derived from an EMBL/GenBank/DDBJ whole genome shotgun (WGS) entry which is preliminary data.</text>
</comment>
<name>A0ACB5SBP9_9PEZI</name>
<evidence type="ECO:0000313" key="1">
    <source>
        <dbReference type="EMBL" id="GME34107.1"/>
    </source>
</evidence>
<keyword evidence="2" id="KW-1185">Reference proteome</keyword>
<accession>A0ACB5SBP9</accession>
<proteinExistence type="predicted"/>